<keyword evidence="11" id="KW-1185">Reference proteome</keyword>
<dbReference type="Pfam" id="PF01551">
    <property type="entry name" value="Peptidase_M23"/>
    <property type="match status" value="1"/>
</dbReference>
<reference evidence="10" key="2">
    <citation type="submission" date="2024-05" db="EMBL/GenBank/DDBJ databases">
        <title>Rhodohalobacter halophilus gen. nov., sp. nov., a moderately halophilic member of the family Balneolaceae.</title>
        <authorList>
            <person name="Xia J."/>
        </authorList>
    </citation>
    <scope>NUCLEOTIDE SEQUENCE</scope>
    <source>
        <strain evidence="10">WB101</strain>
    </source>
</reference>
<dbReference type="EMBL" id="JAKLWS010000005">
    <property type="protein sequence ID" value="MCG2588058.1"/>
    <property type="molecule type" value="Genomic_DNA"/>
</dbReference>
<feature type="domain" description="M23ase beta-sheet core" evidence="8">
    <location>
        <begin position="283"/>
        <end position="378"/>
    </location>
</feature>
<dbReference type="Gene3D" id="3.10.450.350">
    <property type="match status" value="1"/>
</dbReference>
<evidence type="ECO:0000259" key="9">
    <source>
        <dbReference type="Pfam" id="PF19425"/>
    </source>
</evidence>
<dbReference type="InterPro" id="IPR050570">
    <property type="entry name" value="Cell_wall_metabolism_enzyme"/>
</dbReference>
<comment type="caution">
    <text evidence="10">The sequence shown here is derived from an EMBL/GenBank/DDBJ whole genome shotgun (WGS) entry which is preliminary data.</text>
</comment>
<evidence type="ECO:0000259" key="8">
    <source>
        <dbReference type="Pfam" id="PF01551"/>
    </source>
</evidence>
<keyword evidence="3" id="KW-0645">Protease</keyword>
<feature type="domain" description="Csd3-like second N-terminal" evidence="9">
    <location>
        <begin position="152"/>
        <end position="270"/>
    </location>
</feature>
<comment type="subcellular location">
    <subcellularLocation>
        <location evidence="2">Cell envelope</location>
    </subcellularLocation>
</comment>
<dbReference type="PANTHER" id="PTHR21666">
    <property type="entry name" value="PEPTIDASE-RELATED"/>
    <property type="match status" value="1"/>
</dbReference>
<dbReference type="InterPro" id="IPR011055">
    <property type="entry name" value="Dup_hybrid_motif"/>
</dbReference>
<dbReference type="CDD" id="cd12797">
    <property type="entry name" value="M23_peptidase"/>
    <property type="match status" value="1"/>
</dbReference>
<keyword evidence="5" id="KW-0378">Hydrolase</keyword>
<evidence type="ECO:0000256" key="4">
    <source>
        <dbReference type="ARBA" id="ARBA00022723"/>
    </source>
</evidence>
<evidence type="ECO:0000256" key="2">
    <source>
        <dbReference type="ARBA" id="ARBA00004196"/>
    </source>
</evidence>
<evidence type="ECO:0000256" key="1">
    <source>
        <dbReference type="ARBA" id="ARBA00001947"/>
    </source>
</evidence>
<keyword evidence="6" id="KW-0862">Zinc</keyword>
<dbReference type="RefSeq" id="WP_237852902.1">
    <property type="nucleotide sequence ID" value="NZ_JAKLWS010000005.1"/>
</dbReference>
<evidence type="ECO:0000256" key="6">
    <source>
        <dbReference type="ARBA" id="ARBA00022833"/>
    </source>
</evidence>
<evidence type="ECO:0000256" key="3">
    <source>
        <dbReference type="ARBA" id="ARBA00022670"/>
    </source>
</evidence>
<comment type="cofactor">
    <cofactor evidence="1">
        <name>Zn(2+)</name>
        <dbReference type="ChEBI" id="CHEBI:29105"/>
    </cofactor>
</comment>
<protein>
    <submittedName>
        <fullName evidence="10">Peptidoglycan DD-metalloendopeptidase family protein</fullName>
    </submittedName>
</protein>
<reference evidence="10" key="1">
    <citation type="submission" date="2022-01" db="EMBL/GenBank/DDBJ databases">
        <authorList>
            <person name="Wang Y."/>
        </authorList>
    </citation>
    <scope>NUCLEOTIDE SEQUENCE</scope>
    <source>
        <strain evidence="10">WB101</strain>
    </source>
</reference>
<dbReference type="PANTHER" id="PTHR21666:SF288">
    <property type="entry name" value="CELL DIVISION PROTEIN YTFB"/>
    <property type="match status" value="1"/>
</dbReference>
<keyword evidence="4" id="KW-0479">Metal-binding</keyword>
<keyword evidence="7" id="KW-0482">Metalloprotease</keyword>
<dbReference type="Pfam" id="PF19425">
    <property type="entry name" value="Csd3_N2"/>
    <property type="match status" value="1"/>
</dbReference>
<name>A0ABS9KB38_9BACT</name>
<dbReference type="Proteomes" id="UP001165366">
    <property type="component" value="Unassembled WGS sequence"/>
</dbReference>
<dbReference type="Gene3D" id="2.70.70.10">
    <property type="entry name" value="Glucose Permease (Domain IIA)"/>
    <property type="match status" value="1"/>
</dbReference>
<dbReference type="SUPFAM" id="SSF51261">
    <property type="entry name" value="Duplicated hybrid motif"/>
    <property type="match status" value="1"/>
</dbReference>
<evidence type="ECO:0000256" key="7">
    <source>
        <dbReference type="ARBA" id="ARBA00023049"/>
    </source>
</evidence>
<proteinExistence type="predicted"/>
<sequence length="421" mass="47891">MPKKHLALVSLTSVIILLLIQWSHSAIHYPEKESITTQNLSEIPPAPEVDEYGMKIADIEILDDEINRNESLYIILNGQGVSPEKIHQIQQEANGIVRLNRMIPGQDYRLYRDDSGVFAFVWHRSPTEFTTINWKDEITIENGSIPIDTVVRTISGTIHSSLANALMEQEVSQRLVVELANIYAWTVDFYALQMGDQFKAVYEDRYVNGEYIGIGKVRAAEFVHRGKELRAYYYDYGDDSGYYDPEGNSMRREMMRVPFEYNPRISSSFSRNRYHPILKRNRPHYGTDYAAPSGTPILAAGDGVVTEAQRRGGNGNIVQIKHNSVYKTAYLHMSRFARGIHAGANVEQGQVIGYVGQTGLATGPHLCYRLYKHGSPVNSVTYDFPPSEGLQEIYMDEFMMRVQRFDNMLNSVQEPDELAMN</sequence>
<dbReference type="InterPro" id="IPR016047">
    <property type="entry name" value="M23ase_b-sheet_dom"/>
</dbReference>
<evidence type="ECO:0000256" key="5">
    <source>
        <dbReference type="ARBA" id="ARBA00022801"/>
    </source>
</evidence>
<accession>A0ABS9KB38</accession>
<evidence type="ECO:0000313" key="11">
    <source>
        <dbReference type="Proteomes" id="UP001165366"/>
    </source>
</evidence>
<evidence type="ECO:0000313" key="10">
    <source>
        <dbReference type="EMBL" id="MCG2588058.1"/>
    </source>
</evidence>
<gene>
    <name evidence="10" type="ORF">L6773_05745</name>
</gene>
<dbReference type="InterPro" id="IPR045834">
    <property type="entry name" value="Csd3_N2"/>
</dbReference>
<organism evidence="10 11">
    <name type="scientific">Rhodohalobacter sulfatireducens</name>
    <dbReference type="NCBI Taxonomy" id="2911366"/>
    <lineage>
        <taxon>Bacteria</taxon>
        <taxon>Pseudomonadati</taxon>
        <taxon>Balneolota</taxon>
        <taxon>Balneolia</taxon>
        <taxon>Balneolales</taxon>
        <taxon>Balneolaceae</taxon>
        <taxon>Rhodohalobacter</taxon>
    </lineage>
</organism>